<reference evidence="10 11" key="1">
    <citation type="submission" date="2016-07" db="EMBL/GenBank/DDBJ databases">
        <title>Pervasive Adenine N6-methylation of Active Genes in Fungi.</title>
        <authorList>
            <consortium name="DOE Joint Genome Institute"/>
            <person name="Mondo S.J."/>
            <person name="Dannebaum R.O."/>
            <person name="Kuo R.C."/>
            <person name="Labutti K."/>
            <person name="Haridas S."/>
            <person name="Kuo A."/>
            <person name="Salamov A."/>
            <person name="Ahrendt S.R."/>
            <person name="Lipzen A."/>
            <person name="Sullivan W."/>
            <person name="Andreopoulos W.B."/>
            <person name="Clum A."/>
            <person name="Lindquist E."/>
            <person name="Daum C."/>
            <person name="Ramamoorthy G.K."/>
            <person name="Gryganskyi A."/>
            <person name="Culley D."/>
            <person name="Magnuson J.K."/>
            <person name="James T.Y."/>
            <person name="O'Malley M.A."/>
            <person name="Stajich J.E."/>
            <person name="Spatafora J.W."/>
            <person name="Visel A."/>
            <person name="Grigoriev I.V."/>
        </authorList>
    </citation>
    <scope>NUCLEOTIDE SEQUENCE [LARGE SCALE GENOMIC DNA]</scope>
    <source>
        <strain evidence="10 11">NRRL 1336</strain>
    </source>
</reference>
<keyword evidence="7" id="KW-0539">Nucleus</keyword>
<evidence type="ECO:0000256" key="2">
    <source>
        <dbReference type="ARBA" id="ARBA00008782"/>
    </source>
</evidence>
<feature type="compositionally biased region" description="Low complexity" evidence="9">
    <location>
        <begin position="705"/>
        <end position="717"/>
    </location>
</feature>
<keyword evidence="5" id="KW-0010">Activator</keyword>
<sequence length="1382" mass="154177">MTSLVLEKVLRYAYFNGYTCTQWADPVKQCLQQTEQDSSQDLCDLLLKHVFSTPRVHNLLLESYLTYALTGESQTTKQGIVIDDSKSLVNGKLFLSRLLARDVRFANNGEYNHQWSCILNLLPSLLVDVDGDRKEHLTWAPILSQLLVLLSHIVAVGIYPQRKSTTTAQHLRYNDLDESDNDDDVDDTVNQQILTDNMTASQQQNFSLTNNTNQMALDSQMTYDPDATLDIDATQPDPFDGLDEQKITNGGGDSILGASSTSATSANGVFQTHLTEQQRDVLSTSAAAQQQTSQASSLYTNTCPTSSTLSSTRNNLEWDNAISAAMIIIDLIEKKGAKRIIEKFEQGQKGRELDDSNDQTLETIDPWATCHGILVPGDQKPSSAAPATSSSTPNAHNVYIQKLLLLVERLTDRDLERRLAVHMKYHELEDEGTARAMPSAGLMGLVYHMVQIRPVLDDEDLVNRLVKLQAIKGSFDESFYLELWFAALTGLREASFNTSCQNNMTPRNTTDTEKLDDSGSSTCNTTVATNRLLWKNLVLVKLPHLINLLQKRKEKEELANYSLKRDAHQEPSSEKAVESNAIESSLMELKTFTGLLNACSPPACCSEFYVPSSKSSNLVNQFAFGGGNGGQQQLSSAMEDDDDDSMMHMINDMSYAAPTDFNTPTFIKAIRSISTDDIFTCIIHSCQPYKFLRHSKLDMLLNKTGANGTNATTNTSNPIKSEQYDNTDDTDILTGNGLKQENGYPSSLFDDDHKMTEADDPNQHDDKGEKPDNLAQIEQNIVERMNAIQANLTRASISELIHIGLVSLICWQKIVDFILKLLQEKAQAGDVRSLSRICDALDDCPSAIDLILQLYHPSVLLSPLESICNEWNPSEDYMDMDDGASGSNENEEDDDDDMDGIQNWYFKFGKIWTFVLVVGNKFDIARNIDAVFKNKTGLCSQFFITGPVVYGAHAHDQEVEDLVGRWLSAMGGDGISDDLLRTTKLQLLLRATPTIIDRLLCIYDSGRIDMETFTGVLSYFRRRFLRFVLVNGVTDVLCDELLSRNASTALTCMSHLFLNQSLPDTLIGLCGNAILGSLRAWMECQRQYRKLLVNKNRNNISDMQQQHQIPNEDDNQANFLEQFFISKLDLDEEQHLSVPETISSGITRRTLFEKAREMFRYIVKSGRSMYMNDVDKDAKTLWEPVANSKPPKQVVTHYLDLIMFQAALKMGGAHWFIGMIVDEVLEAGKSGGAVRAAELGSCLLTTPLTCNAHGDSACLVMFRCLLQDVIPSSINYCSTRNTSFFQGQTLGVFTSDCLVLMYHKAGDLVDELGEKFFEALVIDRVRGGDVSSLQMVPQSSEDGTRFALWNEEVVGSPVWRGFVKGLMSNPFIKEMWPGAYAS</sequence>
<comment type="similarity">
    <text evidence="2">Belongs to the Mediator complex subunit 5 family.</text>
</comment>
<keyword evidence="6" id="KW-0804">Transcription</keyword>
<dbReference type="OrthoDB" id="5549158at2759"/>
<name>A0A1X2IH24_9FUNG</name>
<dbReference type="STRING" id="90262.A0A1X2IH24"/>
<dbReference type="PANTHER" id="PTHR35784:SF1">
    <property type="entry name" value="MEDIATOR OF RNA POLYMERASE II TRANSCRIPTION SUBUNIT 5"/>
    <property type="match status" value="1"/>
</dbReference>
<accession>A0A1X2IH24</accession>
<proteinExistence type="inferred from homology"/>
<dbReference type="Proteomes" id="UP000193560">
    <property type="component" value="Unassembled WGS sequence"/>
</dbReference>
<keyword evidence="4" id="KW-0805">Transcription regulation</keyword>
<comment type="subcellular location">
    <subcellularLocation>
        <location evidence="1">Nucleus</location>
    </subcellularLocation>
</comment>
<feature type="compositionally biased region" description="Basic and acidic residues" evidence="9">
    <location>
        <begin position="750"/>
        <end position="771"/>
    </location>
</feature>
<evidence type="ECO:0000256" key="1">
    <source>
        <dbReference type="ARBA" id="ARBA00004123"/>
    </source>
</evidence>
<evidence type="ECO:0000256" key="5">
    <source>
        <dbReference type="ARBA" id="ARBA00023159"/>
    </source>
</evidence>
<evidence type="ECO:0000313" key="11">
    <source>
        <dbReference type="Proteomes" id="UP000193560"/>
    </source>
</evidence>
<comment type="caution">
    <text evidence="10">The sequence shown here is derived from an EMBL/GenBank/DDBJ whole genome shotgun (WGS) entry which is preliminary data.</text>
</comment>
<evidence type="ECO:0000256" key="4">
    <source>
        <dbReference type="ARBA" id="ARBA00023015"/>
    </source>
</evidence>
<evidence type="ECO:0000256" key="8">
    <source>
        <dbReference type="ARBA" id="ARBA00031256"/>
    </source>
</evidence>
<organism evidence="10 11">
    <name type="scientific">Absidia repens</name>
    <dbReference type="NCBI Taxonomy" id="90262"/>
    <lineage>
        <taxon>Eukaryota</taxon>
        <taxon>Fungi</taxon>
        <taxon>Fungi incertae sedis</taxon>
        <taxon>Mucoromycota</taxon>
        <taxon>Mucoromycotina</taxon>
        <taxon>Mucoromycetes</taxon>
        <taxon>Mucorales</taxon>
        <taxon>Cunninghamellaceae</taxon>
        <taxon>Absidia</taxon>
    </lineage>
</organism>
<evidence type="ECO:0000256" key="7">
    <source>
        <dbReference type="ARBA" id="ARBA00023242"/>
    </source>
</evidence>
<dbReference type="GO" id="GO:0003712">
    <property type="term" value="F:transcription coregulator activity"/>
    <property type="evidence" value="ECO:0007669"/>
    <property type="project" value="InterPro"/>
</dbReference>
<evidence type="ECO:0000256" key="6">
    <source>
        <dbReference type="ARBA" id="ARBA00023163"/>
    </source>
</evidence>
<dbReference type="EMBL" id="MCGE01000011">
    <property type="protein sequence ID" value="ORZ16399.1"/>
    <property type="molecule type" value="Genomic_DNA"/>
</dbReference>
<gene>
    <name evidence="10" type="ORF">BCR42DRAFT_414962</name>
</gene>
<feature type="region of interest" description="Disordered" evidence="9">
    <location>
        <begin position="502"/>
        <end position="521"/>
    </location>
</feature>
<dbReference type="InterPro" id="IPR014801">
    <property type="entry name" value="Mediator_Med5_fun"/>
</dbReference>
<evidence type="ECO:0000256" key="3">
    <source>
        <dbReference type="ARBA" id="ARBA00020628"/>
    </source>
</evidence>
<evidence type="ECO:0000313" key="10">
    <source>
        <dbReference type="EMBL" id="ORZ16399.1"/>
    </source>
</evidence>
<protein>
    <recommendedName>
        <fullName evidence="3">Mediator of RNA polymerase II transcription subunit 5</fullName>
    </recommendedName>
    <alternativeName>
        <fullName evidence="8">Mediator complex subunit 5</fullName>
    </alternativeName>
</protein>
<feature type="region of interest" description="Disordered" evidence="9">
    <location>
        <begin position="705"/>
        <end position="771"/>
    </location>
</feature>
<dbReference type="GO" id="GO:0006357">
    <property type="term" value="P:regulation of transcription by RNA polymerase II"/>
    <property type="evidence" value="ECO:0007669"/>
    <property type="project" value="InterPro"/>
</dbReference>
<evidence type="ECO:0000256" key="9">
    <source>
        <dbReference type="SAM" id="MobiDB-lite"/>
    </source>
</evidence>
<dbReference type="GO" id="GO:0016592">
    <property type="term" value="C:mediator complex"/>
    <property type="evidence" value="ECO:0007669"/>
    <property type="project" value="InterPro"/>
</dbReference>
<keyword evidence="11" id="KW-1185">Reference proteome</keyword>
<dbReference type="PANTHER" id="PTHR35784">
    <property type="entry name" value="MEDIATOR OF RNA POLYMERASE II TRANSCRIPTION SUBUNIT 5"/>
    <property type="match status" value="1"/>
</dbReference>